<name>A0A3G2S2E8_MALR7</name>
<dbReference type="PANTHER" id="PTHR31465:SF1">
    <property type="entry name" value="PROTEIN RTA1-RELATED"/>
    <property type="match status" value="1"/>
</dbReference>
<reference evidence="7 8" key="1">
    <citation type="submission" date="2018-10" db="EMBL/GenBank/DDBJ databases">
        <title>Complete genome sequence of Malassezia restricta CBS 7877.</title>
        <authorList>
            <person name="Morand S.C."/>
            <person name="Bertignac M."/>
            <person name="Iltis A."/>
            <person name="Kolder I."/>
            <person name="Pirovano W."/>
            <person name="Jourdain R."/>
            <person name="Clavaud C."/>
        </authorList>
    </citation>
    <scope>NUCLEOTIDE SEQUENCE [LARGE SCALE GENOMIC DNA]</scope>
    <source>
        <strain evidence="7 8">CBS 7877</strain>
    </source>
</reference>
<dbReference type="VEuPathDB" id="FungiDB:DNF11_1195"/>
<dbReference type="Proteomes" id="UP000269793">
    <property type="component" value="Chromosome II"/>
</dbReference>
<dbReference type="PANTHER" id="PTHR31465">
    <property type="entry name" value="PROTEIN RTA1-RELATED"/>
    <property type="match status" value="1"/>
</dbReference>
<feature type="transmembrane region" description="Helical" evidence="6">
    <location>
        <begin position="29"/>
        <end position="49"/>
    </location>
</feature>
<dbReference type="InterPro" id="IPR007568">
    <property type="entry name" value="RTA1"/>
</dbReference>
<keyword evidence="3 6" id="KW-1133">Transmembrane helix</keyword>
<dbReference type="GO" id="GO:0016020">
    <property type="term" value="C:membrane"/>
    <property type="evidence" value="ECO:0007669"/>
    <property type="project" value="UniProtKB-SubCell"/>
</dbReference>
<feature type="compositionally biased region" description="Basic and acidic residues" evidence="5">
    <location>
        <begin position="296"/>
        <end position="306"/>
    </location>
</feature>
<proteinExistence type="predicted"/>
<evidence type="ECO:0000256" key="4">
    <source>
        <dbReference type="ARBA" id="ARBA00023136"/>
    </source>
</evidence>
<feature type="transmembrane region" description="Helical" evidence="6">
    <location>
        <begin position="248"/>
        <end position="267"/>
    </location>
</feature>
<evidence type="ECO:0000256" key="3">
    <source>
        <dbReference type="ARBA" id="ARBA00022989"/>
    </source>
</evidence>
<dbReference type="AlphaFoldDB" id="A0A3G2S2E8"/>
<sequence>MNSTMNSSVASVLTAEEAENSLFGYKPMLAPNAVFLALYALTTIVHIIQVFIYREWWLFILPIGTLAEVGGYIPRILGRDHEKLMDPDKMRDTYVATMCLLIITPCLFAAVHFTTLGRVTTLFPRKYVFIRPIFIMPLFVTIDVISLVVQGVGAGSSATADSDEDAKPGSHVTEAGVAVQLFGYLIYMILLLTFCRAVRKDPPPGIDRFWPLLIATFFSSLCIILRSIYRLVEMGMGWTGKIATTEWFLFAFDSSFVLVACVILNIWNPGRYLPKNFSWRYDPERDPSNPNYQGTLREEDPEKDHGGPVSPSDDEHFYDTAVAI</sequence>
<keyword evidence="8" id="KW-1185">Reference proteome</keyword>
<organism evidence="7 8">
    <name type="scientific">Malassezia restricta (strain ATCC 96810 / NBRC 103918 / CBS 7877)</name>
    <name type="common">Seborrheic dermatitis infection agent</name>
    <dbReference type="NCBI Taxonomy" id="425264"/>
    <lineage>
        <taxon>Eukaryota</taxon>
        <taxon>Fungi</taxon>
        <taxon>Dikarya</taxon>
        <taxon>Basidiomycota</taxon>
        <taxon>Ustilaginomycotina</taxon>
        <taxon>Malasseziomycetes</taxon>
        <taxon>Malasseziales</taxon>
        <taxon>Malasseziaceae</taxon>
        <taxon>Malassezia</taxon>
    </lineage>
</organism>
<keyword evidence="4 6" id="KW-0472">Membrane</keyword>
<comment type="subcellular location">
    <subcellularLocation>
        <location evidence="1">Membrane</location>
        <topology evidence="1">Multi-pass membrane protein</topology>
    </subcellularLocation>
</comment>
<feature type="transmembrane region" description="Helical" evidence="6">
    <location>
        <begin position="177"/>
        <end position="197"/>
    </location>
</feature>
<keyword evidence="2 6" id="KW-0812">Transmembrane</keyword>
<feature type="transmembrane region" description="Helical" evidence="6">
    <location>
        <begin position="128"/>
        <end position="149"/>
    </location>
</feature>
<protein>
    <submittedName>
        <fullName evidence="7">Protein RTA1</fullName>
    </submittedName>
</protein>
<accession>A0A3G2S2E8</accession>
<dbReference type="Pfam" id="PF04479">
    <property type="entry name" value="RTA1"/>
    <property type="match status" value="1"/>
</dbReference>
<evidence type="ECO:0000256" key="2">
    <source>
        <dbReference type="ARBA" id="ARBA00022692"/>
    </source>
</evidence>
<feature type="transmembrane region" description="Helical" evidence="6">
    <location>
        <begin position="209"/>
        <end position="228"/>
    </location>
</feature>
<feature type="transmembrane region" description="Helical" evidence="6">
    <location>
        <begin position="94"/>
        <end position="116"/>
    </location>
</feature>
<evidence type="ECO:0000256" key="1">
    <source>
        <dbReference type="ARBA" id="ARBA00004141"/>
    </source>
</evidence>
<dbReference type="OrthoDB" id="3358017at2759"/>
<feature type="region of interest" description="Disordered" evidence="5">
    <location>
        <begin position="284"/>
        <end position="316"/>
    </location>
</feature>
<evidence type="ECO:0000256" key="5">
    <source>
        <dbReference type="SAM" id="MobiDB-lite"/>
    </source>
</evidence>
<dbReference type="STRING" id="425264.A0A3G2S2E8"/>
<dbReference type="EMBL" id="CP033149">
    <property type="protein sequence ID" value="AYO42145.1"/>
    <property type="molecule type" value="Genomic_DNA"/>
</dbReference>
<evidence type="ECO:0000313" key="8">
    <source>
        <dbReference type="Proteomes" id="UP000269793"/>
    </source>
</evidence>
<gene>
    <name evidence="7" type="primary">RTA1</name>
    <name evidence="7" type="ORF">DNF11_1195</name>
</gene>
<feature type="transmembrane region" description="Helical" evidence="6">
    <location>
        <begin position="56"/>
        <end position="74"/>
    </location>
</feature>
<evidence type="ECO:0000256" key="6">
    <source>
        <dbReference type="SAM" id="Phobius"/>
    </source>
</evidence>
<evidence type="ECO:0000313" key="7">
    <source>
        <dbReference type="EMBL" id="AYO42145.1"/>
    </source>
</evidence>